<dbReference type="Gene3D" id="3.60.20.10">
    <property type="entry name" value="Glutamine Phosphoribosylpyrophosphate, subunit 1, domain 1"/>
    <property type="match status" value="1"/>
</dbReference>
<keyword evidence="4" id="KW-0378">Hydrolase</keyword>
<comment type="similarity">
    <text evidence="1">Belongs to the peptidase T1B family. HslV subfamily.</text>
</comment>
<dbReference type="GO" id="GO:0004298">
    <property type="term" value="F:threonine-type endopeptidase activity"/>
    <property type="evidence" value="ECO:0007669"/>
    <property type="project" value="UniProtKB-KW"/>
</dbReference>
<dbReference type="InterPro" id="IPR001353">
    <property type="entry name" value="Proteasome_sua/b"/>
</dbReference>
<sequence>MLSHLLRRSVSGTSTALKPPFGSFTSPLASIPCSSNSLTSCSINWDTDASGPGGCRRLHQAAALRHPRSGFYGGDHAGHLTMHATTILCVRKGDKVVMMGDGQVSQGATVVKPNAKKVRRLGEDIIAGFAGSTADCFTLMERLERKLEEHPGQLTRACVDLAKAWRTDKYLRRLEASLLVADKNVSFEITGLGDVLEPKDGVIAIGSGGTFALAAAKALLDREDMDAEQIAHKAMSIAAEICVYTNNNFVTEVVGGDKKNESAEA</sequence>
<dbReference type="NCBIfam" id="TIGR03692">
    <property type="entry name" value="ATP_dep_HslV"/>
    <property type="match status" value="1"/>
</dbReference>
<keyword evidence="2" id="KW-0645">Protease</keyword>
<keyword evidence="5" id="KW-0346">Stress response</keyword>
<reference evidence="5 6" key="1">
    <citation type="journal article" date="2014" name="Mol. Plant">
        <title>Chromosome Scale Genome Assembly and Transcriptome Profiling of Nannochloropsis gaditana in Nitrogen Depletion.</title>
        <authorList>
            <person name="Corteggiani Carpinelli E."/>
            <person name="Telatin A."/>
            <person name="Vitulo N."/>
            <person name="Forcato C."/>
            <person name="D'Angelo M."/>
            <person name="Schiavon R."/>
            <person name="Vezzi A."/>
            <person name="Giacometti G.M."/>
            <person name="Morosinotto T."/>
            <person name="Valle G."/>
        </authorList>
    </citation>
    <scope>NUCLEOTIDE SEQUENCE [LARGE SCALE GENOMIC DNA]</scope>
    <source>
        <strain evidence="5 6">B-31</strain>
    </source>
</reference>
<evidence type="ECO:0000256" key="3">
    <source>
        <dbReference type="ARBA" id="ARBA00022698"/>
    </source>
</evidence>
<evidence type="ECO:0000256" key="2">
    <source>
        <dbReference type="ARBA" id="ARBA00022670"/>
    </source>
</evidence>
<dbReference type="OrthoDB" id="276825at2759"/>
<dbReference type="PANTHER" id="PTHR32194:SF7">
    <property type="entry name" value="ATP-DEPENDENT PROTEASE SUBUNIT HSLV"/>
    <property type="match status" value="1"/>
</dbReference>
<dbReference type="Proteomes" id="UP000019335">
    <property type="component" value="Chromosome 1"/>
</dbReference>
<dbReference type="GO" id="GO:0009376">
    <property type="term" value="C:HslUV protease complex"/>
    <property type="evidence" value="ECO:0007669"/>
    <property type="project" value="InterPro"/>
</dbReference>
<accession>W7UCI7</accession>
<comment type="caution">
    <text evidence="5">The sequence shown here is derived from an EMBL/GenBank/DDBJ whole genome shotgun (WGS) entry which is preliminary data.</text>
</comment>
<dbReference type="GO" id="GO:0051603">
    <property type="term" value="P:proteolysis involved in protein catabolic process"/>
    <property type="evidence" value="ECO:0007669"/>
    <property type="project" value="InterPro"/>
</dbReference>
<dbReference type="NCBIfam" id="NF003964">
    <property type="entry name" value="PRK05456.1"/>
    <property type="match status" value="1"/>
</dbReference>
<organism evidence="5 6">
    <name type="scientific">Nannochloropsis gaditana</name>
    <dbReference type="NCBI Taxonomy" id="72520"/>
    <lineage>
        <taxon>Eukaryota</taxon>
        <taxon>Sar</taxon>
        <taxon>Stramenopiles</taxon>
        <taxon>Ochrophyta</taxon>
        <taxon>Eustigmatophyceae</taxon>
        <taxon>Eustigmatales</taxon>
        <taxon>Monodopsidaceae</taxon>
        <taxon>Nannochloropsis</taxon>
    </lineage>
</organism>
<dbReference type="InterPro" id="IPR029055">
    <property type="entry name" value="Ntn_hydrolases_N"/>
</dbReference>
<dbReference type="PANTHER" id="PTHR32194">
    <property type="entry name" value="METALLOPROTEASE TLDD"/>
    <property type="match status" value="1"/>
</dbReference>
<evidence type="ECO:0000256" key="4">
    <source>
        <dbReference type="ARBA" id="ARBA00022801"/>
    </source>
</evidence>
<dbReference type="EMBL" id="AZIL01000033">
    <property type="protein sequence ID" value="EWM30461.1"/>
    <property type="molecule type" value="Genomic_DNA"/>
</dbReference>
<dbReference type="CDD" id="cd01913">
    <property type="entry name" value="protease_HslV"/>
    <property type="match status" value="1"/>
</dbReference>
<dbReference type="PROSITE" id="PS51476">
    <property type="entry name" value="PROTEASOME_BETA_2"/>
    <property type="match status" value="1"/>
</dbReference>
<keyword evidence="3" id="KW-0888">Threonine protease</keyword>
<evidence type="ECO:0000313" key="5">
    <source>
        <dbReference type="EMBL" id="EWM30461.1"/>
    </source>
</evidence>
<dbReference type="GO" id="GO:0005839">
    <property type="term" value="C:proteasome core complex"/>
    <property type="evidence" value="ECO:0007669"/>
    <property type="project" value="InterPro"/>
</dbReference>
<dbReference type="InterPro" id="IPR022281">
    <property type="entry name" value="ATP-dep_Prtase_HsIV_su"/>
</dbReference>
<proteinExistence type="inferred from homology"/>
<name>W7UCI7_9STRA</name>
<keyword evidence="6" id="KW-1185">Reference proteome</keyword>
<evidence type="ECO:0000313" key="6">
    <source>
        <dbReference type="Proteomes" id="UP000019335"/>
    </source>
</evidence>
<dbReference type="Pfam" id="PF00227">
    <property type="entry name" value="Proteasome"/>
    <property type="match status" value="1"/>
</dbReference>
<dbReference type="InterPro" id="IPR023333">
    <property type="entry name" value="Proteasome_suB-type"/>
</dbReference>
<evidence type="ECO:0000256" key="1">
    <source>
        <dbReference type="ARBA" id="ARBA00006053"/>
    </source>
</evidence>
<protein>
    <submittedName>
        <fullName evidence="5">Heat shock protein</fullName>
    </submittedName>
</protein>
<dbReference type="AlphaFoldDB" id="W7UCI7"/>
<dbReference type="SUPFAM" id="SSF56235">
    <property type="entry name" value="N-terminal nucleophile aminohydrolases (Ntn hydrolases)"/>
    <property type="match status" value="1"/>
</dbReference>
<gene>
    <name evidence="5" type="ORF">Naga_100013g85</name>
</gene>